<keyword evidence="4" id="KW-0808">Transferase</keyword>
<evidence type="ECO:0000256" key="4">
    <source>
        <dbReference type="ARBA" id="ARBA00022679"/>
    </source>
</evidence>
<comment type="catalytic activity">
    <reaction evidence="8">
        <text>nicotinate beta-D-ribonucleotide + ATP + H(+) = deamido-NAD(+) + diphosphate</text>
        <dbReference type="Rhea" id="RHEA:22860"/>
        <dbReference type="ChEBI" id="CHEBI:15378"/>
        <dbReference type="ChEBI" id="CHEBI:30616"/>
        <dbReference type="ChEBI" id="CHEBI:33019"/>
        <dbReference type="ChEBI" id="CHEBI:57502"/>
        <dbReference type="ChEBI" id="CHEBI:58437"/>
        <dbReference type="EC" id="2.7.7.18"/>
    </reaction>
</comment>
<evidence type="ECO:0000256" key="6">
    <source>
        <dbReference type="ARBA" id="ARBA00022741"/>
    </source>
</evidence>
<protein>
    <recommendedName>
        <fullName evidence="3">nicotinate-nucleotide adenylyltransferase</fullName>
        <ecNumber evidence="3">2.7.7.18</ecNumber>
    </recommendedName>
</protein>
<reference evidence="10 11" key="1">
    <citation type="submission" date="2021-06" db="EMBL/GenBank/DDBJ databases">
        <authorList>
            <person name="Sun Q."/>
            <person name="Li D."/>
        </authorList>
    </citation>
    <scope>NUCLEOTIDE SEQUENCE [LARGE SCALE GENOMIC DNA]</scope>
    <source>
        <strain evidence="10 11">MSJ-40</strain>
    </source>
</reference>
<dbReference type="InterPro" id="IPR005248">
    <property type="entry name" value="NadD/NMNAT"/>
</dbReference>
<dbReference type="EMBL" id="JAHLPM010000005">
    <property type="protein sequence ID" value="MBU5437936.1"/>
    <property type="molecule type" value="Genomic_DNA"/>
</dbReference>
<dbReference type="RefSeq" id="WP_216518564.1">
    <property type="nucleotide sequence ID" value="NZ_JAHLPM010000005.1"/>
</dbReference>
<dbReference type="InterPro" id="IPR003607">
    <property type="entry name" value="HD/PDEase_dom"/>
</dbReference>
<gene>
    <name evidence="10" type="ORF">KQI42_07950</name>
</gene>
<keyword evidence="6" id="KW-0547">Nucleotide-binding</keyword>
<sequence>MDELNKDYLYQFKDSIIQYIDSEQFESLLEGIIKDKLFSAFSLMDLFYDYFKLFDPISYEDWMETIYNWIVFKSFPHKNKFNYNKELIPLYELYLNLLRAFISYESLYKKDTFISNHPLSFLTEEEENKLQFPKEYFTFKKTFDEYYIYELMYLNMAITKHNTLLHIVGVNYLSLYIGRQLYELGLPVDLGVIVGASLGHDIGKYGVLKEDIERVPYLHYYYTEQWFRKFNMDRIGHIATNHSTWDLELENLPIESLILIYADFRVKNHLINNEYKIHIYTLDEAFDVVLSKLDNVDEEKENRYKKVYKKLKDFEDFMKNLGVDTTLKNISKTTTRKPYALMDSQEVVNNIKYSAINHNVNLMAKLVGNTSFNNILEMARGEYNWRKLRLYLQIFREYSTYLTQKQKITTLYFLSDLLLHKEEDIRKESAELIGLLIGKFDEEYRKEIPKSAVLNNGDSTSQKLLDKFLNNLLYPNHKIADSQKEWLYNLKIIIKSLFENGHESYYLKYFDTIYKYYSKYTTFTSIAQFYLSQTINYIPINHLNEERLLNLYFYILSLLNSNNLEIRLSTLDTINEILNKIDNNSIFIDSIKNWLLSNTNKSSTPAENYLKYMIGIKVGLSKENLLIFEKNYKEDRNNITDIFLKNLKTATEWMNKKVNIDILYDQVVSNPSTKCFHTSMHFCNLLKVSAVERVRNYAGETLLNIFPLLSLEERNDVAIELLRALEMESYQFTKFIPSYLGQLLLYLPPTELDEIIDDFEMKIKVSTTQIIFLLLNTIGVCIENYPDYMYRFKEKKSVYKNRLTRLLGLLLIAMSSYNHEVNNESFRIISSKIFNSNKLSLENKYVIFKKISKKVLMLITRKEDDEFLFYNNAASLNHIYRFISDYEFYFNSINFDKNKNIAFFPGTFDPFSLSHKEIAIEIRDKGFQVYLAVDEFSWSKRTEPHSLRRNIINMSIANEENIYLFPSEIPINISNPKDLYKLKSIFPNKEVYIVVGTDVLINASAYKKDSYLLEFSHIIFDRKSYLSKNDDEKLLEVSLNNIEGEVLRLSLPPQYEDISSSQIRQYIDTNRDISRLIDPLAQEYIYDYGLYLKEPQYKTLFETKTIEVEVLRNFDDNIIEYLNSNFSENLNVESLKNLRKKLSYRLLLLKDVENKKLLGISTFYWVRNSMLFDEFKNTDITEYIRKNTKGRTVLISGIHAMNDDEHLIEIILNETLSISINRDYNYALYNNTLTKKKNLLVEEQLLLQGFIKTKFLHEDNPLFLVDMNNPSTLNLDLENMLKPPFNNNLKILEVVHSTRKNLKKAISSLYPGELLITYNRDMIYSKLIQKICDNNEVSTSQLSKRQLGPNMCVPFGSILNSSIIPNTITKTLHTEKIFKPDILNFTIGSYPYYLSLENQSRVLKSFDKPIILVDDLLHKGYRINVVEPILKNNHVEIKKIIVGILSSRGKEIGEIRNIPVDSAYFVPNLKLWFNESSQYPFIGGDMVERNTMESYLIPSVNLILPYVSPRFIKNTTNEAIYNLSETCLINTFNIFKAIEDIYQQINEKNLNLKSLREVFLSPRHPYMDKNINLNKNIKPSTYVEIDLEYLKRLENIIKR</sequence>
<evidence type="ECO:0000256" key="7">
    <source>
        <dbReference type="ARBA" id="ARBA00022840"/>
    </source>
</evidence>
<dbReference type="PANTHER" id="PTHR39321:SF3">
    <property type="entry name" value="PHOSPHOPANTETHEINE ADENYLYLTRANSFERASE"/>
    <property type="match status" value="1"/>
</dbReference>
<evidence type="ECO:0000256" key="8">
    <source>
        <dbReference type="ARBA" id="ARBA00048721"/>
    </source>
</evidence>
<evidence type="ECO:0000313" key="10">
    <source>
        <dbReference type="EMBL" id="MBU5437936.1"/>
    </source>
</evidence>
<evidence type="ECO:0000256" key="1">
    <source>
        <dbReference type="ARBA" id="ARBA00002324"/>
    </source>
</evidence>
<dbReference type="Proteomes" id="UP000749471">
    <property type="component" value="Unassembled WGS sequence"/>
</dbReference>
<dbReference type="PANTHER" id="PTHR39321">
    <property type="entry name" value="NICOTINATE-NUCLEOTIDE ADENYLYLTRANSFERASE-RELATED"/>
    <property type="match status" value="1"/>
</dbReference>
<keyword evidence="11" id="KW-1185">Reference proteome</keyword>
<dbReference type="InterPro" id="IPR004821">
    <property type="entry name" value="Cyt_trans-like"/>
</dbReference>
<evidence type="ECO:0000256" key="5">
    <source>
        <dbReference type="ARBA" id="ARBA00022695"/>
    </source>
</evidence>
<dbReference type="EC" id="2.7.7.18" evidence="3"/>
<dbReference type="Pfam" id="PF01467">
    <property type="entry name" value="CTP_transf_like"/>
    <property type="match status" value="1"/>
</dbReference>
<comment type="pathway">
    <text evidence="2">Cofactor biosynthesis; NAD(+) biosynthesis; deamido-NAD(+) from nicotinate D-ribonucleotide: step 1/1.</text>
</comment>
<keyword evidence="5" id="KW-0548">Nucleotidyltransferase</keyword>
<comment type="caution">
    <text evidence="10">The sequence shown here is derived from an EMBL/GenBank/DDBJ whole genome shotgun (WGS) entry which is preliminary data.</text>
</comment>
<organism evidence="10 11">
    <name type="scientific">Tissierella simiarum</name>
    <dbReference type="NCBI Taxonomy" id="2841534"/>
    <lineage>
        <taxon>Bacteria</taxon>
        <taxon>Bacillati</taxon>
        <taxon>Bacillota</taxon>
        <taxon>Tissierellia</taxon>
        <taxon>Tissierellales</taxon>
        <taxon>Tissierellaceae</taxon>
        <taxon>Tissierella</taxon>
    </lineage>
</organism>
<feature type="domain" description="Cytidyltransferase-like" evidence="9">
    <location>
        <begin position="903"/>
        <end position="1065"/>
    </location>
</feature>
<evidence type="ECO:0000256" key="3">
    <source>
        <dbReference type="ARBA" id="ARBA00012389"/>
    </source>
</evidence>
<accession>A0ABS6E532</accession>
<evidence type="ECO:0000259" key="9">
    <source>
        <dbReference type="Pfam" id="PF01467"/>
    </source>
</evidence>
<proteinExistence type="predicted"/>
<evidence type="ECO:0000256" key="2">
    <source>
        <dbReference type="ARBA" id="ARBA00005019"/>
    </source>
</evidence>
<name>A0ABS6E532_9FIRM</name>
<evidence type="ECO:0000313" key="11">
    <source>
        <dbReference type="Proteomes" id="UP000749471"/>
    </source>
</evidence>
<dbReference type="CDD" id="cd00077">
    <property type="entry name" value="HDc"/>
    <property type="match status" value="1"/>
</dbReference>
<comment type="function">
    <text evidence="1">Catalyzes the reversible adenylation of nicotinate mononucleotide (NaMN) to nicotinic acid adenine dinucleotide (NaAD).</text>
</comment>
<keyword evidence="7" id="KW-0067">ATP-binding</keyword>